<dbReference type="PANTHER" id="PTHR30086:SF14">
    <property type="entry name" value="HOMOSERINE_HOMOSERINE LACTONE EFFLUX PROTEIN"/>
    <property type="match status" value="1"/>
</dbReference>
<reference evidence="9" key="1">
    <citation type="submission" date="2017-09" db="EMBL/GenBank/DDBJ databases">
        <authorList>
            <person name="Varghese N."/>
            <person name="Submissions S."/>
        </authorList>
    </citation>
    <scope>NUCLEOTIDE SEQUENCE [LARGE SCALE GENOMIC DNA]</scope>
    <source>
        <strain evidence="9">JKS000234</strain>
    </source>
</reference>
<sequence>MSFQTWLLLLFTCTGACIVPGPNALLIISHVTRYGLKKTRWTIAGGLLGFTVLILISVLGLGSLLESMPTLFNAVKVVGSIYLAVIGLQLINSPPSQINQKTGFIAGDNFSLFKQGFISAVTNINALMFFISLIPSFMTKNHSLLLQAIIIVLTLTFTEFCFEYALAKFFVRWDVKSIKMGKLFNQICGCLFILFAILLQLK</sequence>
<dbReference type="GO" id="GO:0005886">
    <property type="term" value="C:plasma membrane"/>
    <property type="evidence" value="ECO:0007669"/>
    <property type="project" value="UniProtKB-SubCell"/>
</dbReference>
<keyword evidence="4 7" id="KW-0812">Transmembrane</keyword>
<name>A0A286BLA8_9GAMM</name>
<dbReference type="Pfam" id="PF01810">
    <property type="entry name" value="LysE"/>
    <property type="match status" value="1"/>
</dbReference>
<feature type="transmembrane region" description="Helical" evidence="7">
    <location>
        <begin position="6"/>
        <end position="29"/>
    </location>
</feature>
<keyword evidence="5 7" id="KW-1133">Transmembrane helix</keyword>
<keyword evidence="3" id="KW-1003">Cell membrane</keyword>
<feature type="transmembrane region" description="Helical" evidence="7">
    <location>
        <begin position="71"/>
        <end position="91"/>
    </location>
</feature>
<evidence type="ECO:0000313" key="9">
    <source>
        <dbReference type="Proteomes" id="UP000219271"/>
    </source>
</evidence>
<feature type="transmembrane region" description="Helical" evidence="7">
    <location>
        <begin position="112"/>
        <end position="138"/>
    </location>
</feature>
<feature type="transmembrane region" description="Helical" evidence="7">
    <location>
        <begin position="144"/>
        <end position="171"/>
    </location>
</feature>
<evidence type="ECO:0000313" key="8">
    <source>
        <dbReference type="EMBL" id="SOD34935.1"/>
    </source>
</evidence>
<evidence type="ECO:0000256" key="4">
    <source>
        <dbReference type="ARBA" id="ARBA00022692"/>
    </source>
</evidence>
<dbReference type="GO" id="GO:0042970">
    <property type="term" value="F:homoserine transmembrane transporter activity"/>
    <property type="evidence" value="ECO:0007669"/>
    <property type="project" value="TreeGrafter"/>
</dbReference>
<feature type="transmembrane region" description="Helical" evidence="7">
    <location>
        <begin position="41"/>
        <end position="65"/>
    </location>
</feature>
<feature type="transmembrane region" description="Helical" evidence="7">
    <location>
        <begin position="183"/>
        <end position="201"/>
    </location>
</feature>
<keyword evidence="9" id="KW-1185">Reference proteome</keyword>
<evidence type="ECO:0000256" key="5">
    <source>
        <dbReference type="ARBA" id="ARBA00022989"/>
    </source>
</evidence>
<dbReference type="PANTHER" id="PTHR30086">
    <property type="entry name" value="ARGININE EXPORTER PROTEIN ARGO"/>
    <property type="match status" value="1"/>
</dbReference>
<organism evidence="8 9">
    <name type="scientific">Candidatus Pantoea floridensis</name>
    <dbReference type="NCBI Taxonomy" id="1938870"/>
    <lineage>
        <taxon>Bacteria</taxon>
        <taxon>Pseudomonadati</taxon>
        <taxon>Pseudomonadota</taxon>
        <taxon>Gammaproteobacteria</taxon>
        <taxon>Enterobacterales</taxon>
        <taxon>Erwiniaceae</taxon>
        <taxon>Pantoea</taxon>
    </lineage>
</organism>
<dbReference type="EMBL" id="OCMY01000001">
    <property type="protein sequence ID" value="SOD34935.1"/>
    <property type="molecule type" value="Genomic_DNA"/>
</dbReference>
<protein>
    <submittedName>
        <fullName evidence="8">Threonine/homoserine/homoserine lactone efflux protein</fullName>
    </submittedName>
</protein>
<accession>A0A286BLA8</accession>
<comment type="subcellular location">
    <subcellularLocation>
        <location evidence="1">Cell membrane</location>
        <topology evidence="1">Multi-pass membrane protein</topology>
    </subcellularLocation>
</comment>
<gene>
    <name evidence="8" type="ORF">SAMN06273570_0016</name>
</gene>
<evidence type="ECO:0000256" key="1">
    <source>
        <dbReference type="ARBA" id="ARBA00004651"/>
    </source>
</evidence>
<dbReference type="Proteomes" id="UP000219271">
    <property type="component" value="Unassembled WGS sequence"/>
</dbReference>
<proteinExistence type="inferred from homology"/>
<evidence type="ECO:0000256" key="6">
    <source>
        <dbReference type="ARBA" id="ARBA00023136"/>
    </source>
</evidence>
<evidence type="ECO:0000256" key="3">
    <source>
        <dbReference type="ARBA" id="ARBA00022475"/>
    </source>
</evidence>
<comment type="similarity">
    <text evidence="2">Belongs to the Rht family.</text>
</comment>
<dbReference type="RefSeq" id="WP_097094033.1">
    <property type="nucleotide sequence ID" value="NZ_OCMY01000001.1"/>
</dbReference>
<dbReference type="AlphaFoldDB" id="A0A286BLA8"/>
<keyword evidence="6 7" id="KW-0472">Membrane</keyword>
<dbReference type="InterPro" id="IPR001123">
    <property type="entry name" value="LeuE-type"/>
</dbReference>
<evidence type="ECO:0000256" key="2">
    <source>
        <dbReference type="ARBA" id="ARBA00007928"/>
    </source>
</evidence>
<evidence type="ECO:0000256" key="7">
    <source>
        <dbReference type="SAM" id="Phobius"/>
    </source>
</evidence>
<dbReference type="OrthoDB" id="581870at2"/>